<organism evidence="2 3">
    <name type="scientific">Septoria linicola</name>
    <dbReference type="NCBI Taxonomy" id="215465"/>
    <lineage>
        <taxon>Eukaryota</taxon>
        <taxon>Fungi</taxon>
        <taxon>Dikarya</taxon>
        <taxon>Ascomycota</taxon>
        <taxon>Pezizomycotina</taxon>
        <taxon>Dothideomycetes</taxon>
        <taxon>Dothideomycetidae</taxon>
        <taxon>Mycosphaerellales</taxon>
        <taxon>Mycosphaerellaceae</taxon>
        <taxon>Septoria</taxon>
    </lineage>
</organism>
<reference evidence="2" key="1">
    <citation type="submission" date="2022-06" db="EMBL/GenBank/DDBJ databases">
        <title>Complete genome sequences of two strains of the flax pathogen Septoria linicola.</title>
        <authorList>
            <person name="Lapalu N."/>
            <person name="Simon A."/>
            <person name="Demenou B."/>
            <person name="Paumier D."/>
            <person name="Guillot M.-P."/>
            <person name="Gout L."/>
            <person name="Valade R."/>
        </authorList>
    </citation>
    <scope>NUCLEOTIDE SEQUENCE</scope>
    <source>
        <strain evidence="2">SE15195</strain>
    </source>
</reference>
<dbReference type="Proteomes" id="UP001056384">
    <property type="component" value="Chromosome 2"/>
</dbReference>
<evidence type="ECO:0000313" key="2">
    <source>
        <dbReference type="EMBL" id="USW49893.1"/>
    </source>
</evidence>
<protein>
    <submittedName>
        <fullName evidence="2">Uncharacterized protein</fullName>
    </submittedName>
</protein>
<feature type="region of interest" description="Disordered" evidence="1">
    <location>
        <begin position="233"/>
        <end position="263"/>
    </location>
</feature>
<feature type="region of interest" description="Disordered" evidence="1">
    <location>
        <begin position="102"/>
        <end position="172"/>
    </location>
</feature>
<feature type="compositionally biased region" description="Polar residues" evidence="1">
    <location>
        <begin position="252"/>
        <end position="263"/>
    </location>
</feature>
<dbReference type="AlphaFoldDB" id="A0A9Q9EI25"/>
<proteinExistence type="predicted"/>
<name>A0A9Q9EI25_9PEZI</name>
<sequence length="462" mass="51238">MSNKDGTYDQSKYWRCSTCHKFVKKERHDPMSEHSCVADEKQHWFDSGFLEKHQSGWTKDEWTTAANIFCCRSRYGAADSSRMPWCFTSCKKADHKDCGRFTASGRQHTRQPTQQIPPAKTAKQPHSLAKSMHSPAGLAQLAPRAESRTSQQFGVRQHEPPYAGTDRDFKRNRWLTQTGNVTTTAGGPATIRTNVGSADLPQVSAPALIHWAYAATQQTYGWQFGSNSRAPDYDLQQQSTHDTSAAGLGGCTDSTTEWSGQASSGVLAPRPIAFAKQVSDFFLHTRGPQAMPKPARSPVRHAGVQVPFTWSEPHGHTLTQYAQLHSSSGHRRRHDIASLLGDDVSASAERRGTGSLEFNAMSSHMPHDLQSFPHPPAMFDDGQLLRHHKGFHSASADRAPPHSLNVPAPTLPPFNVMAQGSFKSATKPKNYVASVPKQEPLMTETWPSFAQGYPLRFHEQYH</sequence>
<accession>A0A9Q9EI25</accession>
<dbReference type="EMBL" id="CP099419">
    <property type="protein sequence ID" value="USW49893.1"/>
    <property type="molecule type" value="Genomic_DNA"/>
</dbReference>
<evidence type="ECO:0000313" key="3">
    <source>
        <dbReference type="Proteomes" id="UP001056384"/>
    </source>
</evidence>
<feature type="compositionally biased region" description="Polar residues" evidence="1">
    <location>
        <begin position="233"/>
        <end position="243"/>
    </location>
</feature>
<feature type="compositionally biased region" description="Polar residues" evidence="1">
    <location>
        <begin position="104"/>
        <end position="116"/>
    </location>
</feature>
<evidence type="ECO:0000256" key="1">
    <source>
        <dbReference type="SAM" id="MobiDB-lite"/>
    </source>
</evidence>
<keyword evidence="3" id="KW-1185">Reference proteome</keyword>
<gene>
    <name evidence="2" type="ORF">Slin15195_G032120</name>
</gene>